<dbReference type="Gene3D" id="3.40.605.10">
    <property type="entry name" value="Aldehyde Dehydrogenase, Chain A, domain 1"/>
    <property type="match status" value="1"/>
</dbReference>
<accession>A0A3E0VGT9</accession>
<dbReference type="Proteomes" id="UP000256486">
    <property type="component" value="Unassembled WGS sequence"/>
</dbReference>
<dbReference type="Gene3D" id="3.40.309.10">
    <property type="entry name" value="Aldehyde Dehydrogenase, Chain A, domain 2"/>
    <property type="match status" value="1"/>
</dbReference>
<dbReference type="EMBL" id="NBWZ01000001">
    <property type="protein sequence ID" value="RFA08855.1"/>
    <property type="molecule type" value="Genomic_DNA"/>
</dbReference>
<sequence length="498" mass="52532">MTISLETAASTNASSVVSSHFINGEWTDAGGPTFPVHNPLNGELVGEAAAGGSAEARAAVEAAAAAFPAWANLAPGARQLLFLKAADIVERRTEELVELMAVEGGASRAFSSFQIRLSAAMLRQAAGWGYLPAGDVLRSDVPGRTATVTRKPLGVVAGFTPWNGAFYLAWRTFLLPMAFGNTTVIKPSELAPRSAGLVHAEILEEAGFPAGTFNVVTHAPGEAPAISDVFFESPAVRCINFTGSDRTARILGAQAGRALKRMVLELGGFNPVLILDDADVEESIRAVTFGAFLHQGQVCMNSRKVYVHSSLHDEFVAGLKARVETLKIGDPRDPAVIIGPLINDGAVEQIAARVQDALDRGAALVTGGTADGRLYPPTILSHVPADAICSTGADETFGPLLVIEAFDDAEEAFRASQNTPFGLSASIMTRNRARGLDLAARFDTGIIHINAPTMASEASLPVGGVKDSGWGRSGYYAIEDFTEVRLTTVSREPGRYPF</sequence>
<dbReference type="PANTHER" id="PTHR42986:SF1">
    <property type="entry name" value="BENZALDEHYDE DEHYDROGENASE YFMT"/>
    <property type="match status" value="1"/>
</dbReference>
<evidence type="ECO:0000259" key="4">
    <source>
        <dbReference type="Pfam" id="PF00171"/>
    </source>
</evidence>
<dbReference type="PROSITE" id="PS00070">
    <property type="entry name" value="ALDEHYDE_DEHYDR_CYS"/>
    <property type="match status" value="1"/>
</dbReference>
<dbReference type="GO" id="GO:0016620">
    <property type="term" value="F:oxidoreductase activity, acting on the aldehyde or oxo group of donors, NAD or NADP as acceptor"/>
    <property type="evidence" value="ECO:0007669"/>
    <property type="project" value="InterPro"/>
</dbReference>
<proteinExistence type="inferred from homology"/>
<dbReference type="InterPro" id="IPR016161">
    <property type="entry name" value="Ald_DH/histidinol_DH"/>
</dbReference>
<evidence type="ECO:0000256" key="1">
    <source>
        <dbReference type="ARBA" id="ARBA00009986"/>
    </source>
</evidence>
<dbReference type="OrthoDB" id="6882680at2"/>
<dbReference type="RefSeq" id="WP_116414255.1">
    <property type="nucleotide sequence ID" value="NZ_NBWZ01000001.1"/>
</dbReference>
<comment type="similarity">
    <text evidence="1">Belongs to the aldehyde dehydrogenase family.</text>
</comment>
<evidence type="ECO:0000313" key="5">
    <source>
        <dbReference type="EMBL" id="RFA08855.1"/>
    </source>
</evidence>
<dbReference type="InterPro" id="IPR016162">
    <property type="entry name" value="Ald_DH_N"/>
</dbReference>
<reference evidence="5 6" key="1">
    <citation type="submission" date="2017-04" db="EMBL/GenBank/DDBJ databases">
        <title>Comparative genome analysis of Subtercola boreus.</title>
        <authorList>
            <person name="Cho Y.-J."/>
            <person name="Cho A."/>
            <person name="Kim O.-S."/>
            <person name="Lee J.-I."/>
        </authorList>
    </citation>
    <scope>NUCLEOTIDE SEQUENCE [LARGE SCALE GENOMIC DNA]</scope>
    <source>
        <strain evidence="5 6">K300</strain>
    </source>
</reference>
<dbReference type="SUPFAM" id="SSF53720">
    <property type="entry name" value="ALDH-like"/>
    <property type="match status" value="1"/>
</dbReference>
<gene>
    <name evidence="5" type="ORF">B7R54_06160</name>
</gene>
<evidence type="ECO:0000256" key="2">
    <source>
        <dbReference type="ARBA" id="ARBA00023002"/>
    </source>
</evidence>
<keyword evidence="3" id="KW-0520">NAD</keyword>
<feature type="domain" description="Aldehyde dehydrogenase" evidence="4">
    <location>
        <begin position="26"/>
        <end position="485"/>
    </location>
</feature>
<evidence type="ECO:0000256" key="3">
    <source>
        <dbReference type="ARBA" id="ARBA00023027"/>
    </source>
</evidence>
<keyword evidence="6" id="KW-1185">Reference proteome</keyword>
<dbReference type="AlphaFoldDB" id="A0A3E0VGT9"/>
<dbReference type="InterPro" id="IPR016160">
    <property type="entry name" value="Ald_DH_CS_CYS"/>
</dbReference>
<name>A0A3E0VGT9_9MICO</name>
<dbReference type="InterPro" id="IPR016163">
    <property type="entry name" value="Ald_DH_C"/>
</dbReference>
<dbReference type="InterPro" id="IPR015590">
    <property type="entry name" value="Aldehyde_DH_dom"/>
</dbReference>
<comment type="caution">
    <text evidence="5">The sequence shown here is derived from an EMBL/GenBank/DDBJ whole genome shotgun (WGS) entry which is preliminary data.</text>
</comment>
<dbReference type="Pfam" id="PF00171">
    <property type="entry name" value="Aldedh"/>
    <property type="match status" value="1"/>
</dbReference>
<evidence type="ECO:0000313" key="6">
    <source>
        <dbReference type="Proteomes" id="UP000256486"/>
    </source>
</evidence>
<dbReference type="PANTHER" id="PTHR42986">
    <property type="entry name" value="BENZALDEHYDE DEHYDROGENASE YFMT"/>
    <property type="match status" value="1"/>
</dbReference>
<protein>
    <submittedName>
        <fullName evidence="5">Aldehyde dehydrogenase</fullName>
    </submittedName>
</protein>
<dbReference type="FunFam" id="3.40.605.10:FF:000063">
    <property type="entry name" value="Succinate-semialdehyde dehydrogenase, mitochondrial"/>
    <property type="match status" value="1"/>
</dbReference>
<keyword evidence="2" id="KW-0560">Oxidoreductase</keyword>
<organism evidence="5 6">
    <name type="scientific">Subtercola boreus</name>
    <dbReference type="NCBI Taxonomy" id="120213"/>
    <lineage>
        <taxon>Bacteria</taxon>
        <taxon>Bacillati</taxon>
        <taxon>Actinomycetota</taxon>
        <taxon>Actinomycetes</taxon>
        <taxon>Micrococcales</taxon>
        <taxon>Microbacteriaceae</taxon>
        <taxon>Subtercola</taxon>
    </lineage>
</organism>